<evidence type="ECO:0000256" key="1">
    <source>
        <dbReference type="SAM" id="MobiDB-lite"/>
    </source>
</evidence>
<dbReference type="RefSeq" id="XP_015970093.1">
    <property type="nucleotide sequence ID" value="XM_016114607.1"/>
</dbReference>
<sequence length="351" mass="40410">MEEEGKVNDDEDKGNERVSLNEQMGLRGDEKLRMVKDLKNNYRLNMLGLVETKRQLVTRFDVLKIWDNGCAGREYVGSDVASGGLLLMWDEGFFKMRNCYKGDRRLNVEGDLSENSINCTFFLVYGAHARDEKLVLWEKLGVFAAPYLTRSVAAAMCEDNGCGYVERDGVEETMLWVLSMTKKTILWPVGAVSTLQACSQEFKDWINDIGLVDLPITDRKFTWFRGRSCSRIDRVLVSLKWLESFAETRLRGGPRGLSDHCPIIVEDKRIRDGPRPFRCLDLWFTHEGFLRMVKEEWRGLGAIQFTDKLKALTGPLGRWHRDNFGDMDKKITKFEEEIKKIDDMVGNGTYD</sequence>
<organism evidence="2 3">
    <name type="scientific">Arachis duranensis</name>
    <name type="common">Wild peanut</name>
    <dbReference type="NCBI Taxonomy" id="130453"/>
    <lineage>
        <taxon>Eukaryota</taxon>
        <taxon>Viridiplantae</taxon>
        <taxon>Streptophyta</taxon>
        <taxon>Embryophyta</taxon>
        <taxon>Tracheophyta</taxon>
        <taxon>Spermatophyta</taxon>
        <taxon>Magnoliopsida</taxon>
        <taxon>eudicotyledons</taxon>
        <taxon>Gunneridae</taxon>
        <taxon>Pentapetalae</taxon>
        <taxon>rosids</taxon>
        <taxon>fabids</taxon>
        <taxon>Fabales</taxon>
        <taxon>Fabaceae</taxon>
        <taxon>Papilionoideae</taxon>
        <taxon>50 kb inversion clade</taxon>
        <taxon>dalbergioids sensu lato</taxon>
        <taxon>Dalbergieae</taxon>
        <taxon>Pterocarpus clade</taxon>
        <taxon>Arachis</taxon>
    </lineage>
</organism>
<evidence type="ECO:0000313" key="3">
    <source>
        <dbReference type="RefSeq" id="XP_015970093.1"/>
    </source>
</evidence>
<dbReference type="Gene3D" id="3.60.10.10">
    <property type="entry name" value="Endonuclease/exonuclease/phosphatase"/>
    <property type="match status" value="1"/>
</dbReference>
<dbReference type="PANTHER" id="PTHR33710:SF64">
    <property type="entry name" value="ENDONUCLEASE_EXONUCLEASE_PHOSPHATASE DOMAIN-CONTAINING PROTEIN"/>
    <property type="match status" value="1"/>
</dbReference>
<name>A0A6P4DVY9_ARADU</name>
<gene>
    <name evidence="3" type="primary">LOC107493514</name>
</gene>
<protein>
    <submittedName>
        <fullName evidence="3">Uncharacterized protein LOC107493514</fullName>
    </submittedName>
</protein>
<dbReference type="InterPro" id="IPR036691">
    <property type="entry name" value="Endo/exonu/phosph_ase_sf"/>
</dbReference>
<dbReference type="AlphaFoldDB" id="A0A6P4DVY9"/>
<feature type="region of interest" description="Disordered" evidence="1">
    <location>
        <begin position="1"/>
        <end position="21"/>
    </location>
</feature>
<reference evidence="3" key="2">
    <citation type="submission" date="2025-08" db="UniProtKB">
        <authorList>
            <consortium name="RefSeq"/>
        </authorList>
    </citation>
    <scope>IDENTIFICATION</scope>
    <source>
        <tissue evidence="3">Whole plant</tissue>
    </source>
</reference>
<dbReference type="GeneID" id="107493514"/>
<keyword evidence="2" id="KW-1185">Reference proteome</keyword>
<dbReference type="KEGG" id="adu:107493514"/>
<reference evidence="2" key="1">
    <citation type="journal article" date="2016" name="Nat. Genet.">
        <title>The genome sequences of Arachis duranensis and Arachis ipaensis, the diploid ancestors of cultivated peanut.</title>
        <authorList>
            <person name="Bertioli D.J."/>
            <person name="Cannon S.B."/>
            <person name="Froenicke L."/>
            <person name="Huang G."/>
            <person name="Farmer A.D."/>
            <person name="Cannon E.K."/>
            <person name="Liu X."/>
            <person name="Gao D."/>
            <person name="Clevenger J."/>
            <person name="Dash S."/>
            <person name="Ren L."/>
            <person name="Moretzsohn M.C."/>
            <person name="Shirasawa K."/>
            <person name="Huang W."/>
            <person name="Vidigal B."/>
            <person name="Abernathy B."/>
            <person name="Chu Y."/>
            <person name="Niederhuth C.E."/>
            <person name="Umale P."/>
            <person name="Araujo A.C."/>
            <person name="Kozik A."/>
            <person name="Kim K.D."/>
            <person name="Burow M.D."/>
            <person name="Varshney R.K."/>
            <person name="Wang X."/>
            <person name="Zhang X."/>
            <person name="Barkley N."/>
            <person name="Guimaraes P.M."/>
            <person name="Isobe S."/>
            <person name="Guo B."/>
            <person name="Liao B."/>
            <person name="Stalker H.T."/>
            <person name="Schmitz R.J."/>
            <person name="Scheffler B.E."/>
            <person name="Leal-Bertioli S.C."/>
            <person name="Xun X."/>
            <person name="Jackson S.A."/>
            <person name="Michelmore R."/>
            <person name="Ozias-Akins P."/>
        </authorList>
    </citation>
    <scope>NUCLEOTIDE SEQUENCE [LARGE SCALE GENOMIC DNA]</scope>
    <source>
        <strain evidence="2">cv. V14167</strain>
    </source>
</reference>
<proteinExistence type="predicted"/>
<evidence type="ECO:0000313" key="2">
    <source>
        <dbReference type="Proteomes" id="UP000515211"/>
    </source>
</evidence>
<dbReference type="Proteomes" id="UP000515211">
    <property type="component" value="Chromosome 6"/>
</dbReference>
<dbReference type="SUPFAM" id="SSF56219">
    <property type="entry name" value="DNase I-like"/>
    <property type="match status" value="1"/>
</dbReference>
<dbReference type="PANTHER" id="PTHR33710">
    <property type="entry name" value="BNAC02G09200D PROTEIN"/>
    <property type="match status" value="1"/>
</dbReference>
<accession>A0A6P4DVY9</accession>